<sequence length="59" mass="6538">MIHHGRNPFRFKGRGYKTVSVQSPVAHSRTMPRGRGGSPPAARSGGFRRRRPAGSRVPR</sequence>
<feature type="compositionally biased region" description="Basic residues" evidence="1">
    <location>
        <begin position="1"/>
        <end position="15"/>
    </location>
</feature>
<evidence type="ECO:0000313" key="3">
    <source>
        <dbReference type="Proteomes" id="UP000037446"/>
    </source>
</evidence>
<dbReference type="AlphaFoldDB" id="A0A0L1KEC6"/>
<feature type="compositionally biased region" description="Basic residues" evidence="1">
    <location>
        <begin position="46"/>
        <end position="59"/>
    </location>
</feature>
<proteinExistence type="predicted"/>
<reference evidence="2" key="1">
    <citation type="submission" date="2015-02" db="EMBL/GenBank/DDBJ databases">
        <authorList>
            <person name="Chooi Y.-H."/>
        </authorList>
    </citation>
    <scope>NUCLEOTIDE SEQUENCE [LARGE SCALE GENOMIC DNA]</scope>
    <source>
        <strain evidence="2">LAMA 915</strain>
    </source>
</reference>
<dbReference type="Proteomes" id="UP000037446">
    <property type="component" value="Unassembled WGS sequence"/>
</dbReference>
<dbReference type="EMBL" id="JYNE01000023">
    <property type="protein sequence ID" value="KNH02410.1"/>
    <property type="molecule type" value="Genomic_DNA"/>
</dbReference>
<comment type="caution">
    <text evidence="2">The sequence shown here is derived from an EMBL/GenBank/DDBJ whole genome shotgun (WGS) entry which is preliminary data.</text>
</comment>
<gene>
    <name evidence="2" type="ORF">J121_2660</name>
</gene>
<protein>
    <submittedName>
        <fullName evidence="2">Uncharacterized protein</fullName>
    </submittedName>
</protein>
<accession>A0A0L1KEC6</accession>
<evidence type="ECO:0000256" key="1">
    <source>
        <dbReference type="SAM" id="MobiDB-lite"/>
    </source>
</evidence>
<organism evidence="2 3">
    <name type="scientific">Qipengyuania citrea LAMA 915</name>
    <dbReference type="NCBI Taxonomy" id="1306953"/>
    <lineage>
        <taxon>Bacteria</taxon>
        <taxon>Pseudomonadati</taxon>
        <taxon>Pseudomonadota</taxon>
        <taxon>Alphaproteobacteria</taxon>
        <taxon>Sphingomonadales</taxon>
        <taxon>Erythrobacteraceae</taxon>
        <taxon>Qipengyuania</taxon>
    </lineage>
</organism>
<dbReference type="STRING" id="1306953.J121_2660"/>
<evidence type="ECO:0000313" key="2">
    <source>
        <dbReference type="EMBL" id="KNH02410.1"/>
    </source>
</evidence>
<name>A0A0L1KEC6_9SPHN</name>
<feature type="region of interest" description="Disordered" evidence="1">
    <location>
        <begin position="1"/>
        <end position="59"/>
    </location>
</feature>